<feature type="compositionally biased region" description="Low complexity" evidence="1">
    <location>
        <begin position="368"/>
        <end position="378"/>
    </location>
</feature>
<sequence>MPKHTDIAKCSLKNYWGWKGEAEAFMLAKDLMGTVDPNIPVPTGVIQFCQWTEEHQGLWPSDVKTKIDNVNVQRSGRLLWAQLAAFFMTPDAANHSMLMARFNEITHNLQQPVNQFLQAIVAVEHNLTSIAVSLPPFMVRNKILGGMLAAYALITTVLQSELAHDIPDMITAINNWESLDRQKADSAFCAACLAACPTASLPVPNHGGDYSVDPTVFAVCTQLRRSQNSHLAPSPAFDWTNTKNRTNYCISKMPDNVHRHIICDRDHRTSLAHDDGAEADNKSDHEHYASVTFGGPGHFAATVTDLLTEPNPNTMDSETLEGFLATTDAFEVPANPIKQCVALLAHVMSCNQANVMSVDRPSTPIVVSAVSTPSSTPSKGKKKKKKKKSSTTAVMELQSPTSQIQNAMHQLTLSKQEVEFSV</sequence>
<comment type="caution">
    <text evidence="2">The sequence shown here is derived from an EMBL/GenBank/DDBJ whole genome shotgun (WGS) entry which is preliminary data.</text>
</comment>
<proteinExistence type="predicted"/>
<dbReference type="EMBL" id="JARIHO010000046">
    <property type="protein sequence ID" value="KAJ7323645.1"/>
    <property type="molecule type" value="Genomic_DNA"/>
</dbReference>
<evidence type="ECO:0000313" key="3">
    <source>
        <dbReference type="Proteomes" id="UP001218218"/>
    </source>
</evidence>
<organism evidence="2 3">
    <name type="scientific">Mycena albidolilacea</name>
    <dbReference type="NCBI Taxonomy" id="1033008"/>
    <lineage>
        <taxon>Eukaryota</taxon>
        <taxon>Fungi</taxon>
        <taxon>Dikarya</taxon>
        <taxon>Basidiomycota</taxon>
        <taxon>Agaricomycotina</taxon>
        <taxon>Agaricomycetes</taxon>
        <taxon>Agaricomycetidae</taxon>
        <taxon>Agaricales</taxon>
        <taxon>Marasmiineae</taxon>
        <taxon>Mycenaceae</taxon>
        <taxon>Mycena</taxon>
    </lineage>
</organism>
<dbReference type="Proteomes" id="UP001218218">
    <property type="component" value="Unassembled WGS sequence"/>
</dbReference>
<evidence type="ECO:0000256" key="1">
    <source>
        <dbReference type="SAM" id="MobiDB-lite"/>
    </source>
</evidence>
<dbReference type="AlphaFoldDB" id="A0AAD6ZI19"/>
<reference evidence="2" key="1">
    <citation type="submission" date="2023-03" db="EMBL/GenBank/DDBJ databases">
        <title>Massive genome expansion in bonnet fungi (Mycena s.s.) driven by repeated elements and novel gene families across ecological guilds.</title>
        <authorList>
            <consortium name="Lawrence Berkeley National Laboratory"/>
            <person name="Harder C.B."/>
            <person name="Miyauchi S."/>
            <person name="Viragh M."/>
            <person name="Kuo A."/>
            <person name="Thoen E."/>
            <person name="Andreopoulos B."/>
            <person name="Lu D."/>
            <person name="Skrede I."/>
            <person name="Drula E."/>
            <person name="Henrissat B."/>
            <person name="Morin E."/>
            <person name="Kohler A."/>
            <person name="Barry K."/>
            <person name="LaButti K."/>
            <person name="Morin E."/>
            <person name="Salamov A."/>
            <person name="Lipzen A."/>
            <person name="Mereny Z."/>
            <person name="Hegedus B."/>
            <person name="Baldrian P."/>
            <person name="Stursova M."/>
            <person name="Weitz H."/>
            <person name="Taylor A."/>
            <person name="Grigoriev I.V."/>
            <person name="Nagy L.G."/>
            <person name="Martin F."/>
            <person name="Kauserud H."/>
        </authorList>
    </citation>
    <scope>NUCLEOTIDE SEQUENCE</scope>
    <source>
        <strain evidence="2">CBHHK002</strain>
    </source>
</reference>
<name>A0AAD6ZI19_9AGAR</name>
<evidence type="ECO:0000313" key="2">
    <source>
        <dbReference type="EMBL" id="KAJ7323645.1"/>
    </source>
</evidence>
<keyword evidence="3" id="KW-1185">Reference proteome</keyword>
<feature type="compositionally biased region" description="Basic residues" evidence="1">
    <location>
        <begin position="379"/>
        <end position="389"/>
    </location>
</feature>
<accession>A0AAD6ZI19</accession>
<feature type="region of interest" description="Disordered" evidence="1">
    <location>
        <begin position="368"/>
        <end position="396"/>
    </location>
</feature>
<gene>
    <name evidence="2" type="ORF">DFH08DRAFT_1029252</name>
</gene>
<protein>
    <submittedName>
        <fullName evidence="2">Uncharacterized protein</fullName>
    </submittedName>
</protein>